<gene>
    <name evidence="5" type="ORF">JOQ06_021443</name>
</gene>
<evidence type="ECO:0000256" key="1">
    <source>
        <dbReference type="ARBA" id="ARBA00023157"/>
    </source>
</evidence>
<keyword evidence="1" id="KW-1015">Disulfide bond</keyword>
<feature type="region of interest" description="Disordered" evidence="2">
    <location>
        <begin position="44"/>
        <end position="68"/>
    </location>
</feature>
<comment type="caution">
    <text evidence="5">The sequence shown here is derived from an EMBL/GenBank/DDBJ whole genome shotgun (WGS) entry which is preliminary data.</text>
</comment>
<feature type="domain" description="Peptidase M12B propeptide" evidence="4">
    <location>
        <begin position="29"/>
        <end position="126"/>
    </location>
</feature>
<feature type="signal peptide" evidence="3">
    <location>
        <begin position="1"/>
        <end position="20"/>
    </location>
</feature>
<dbReference type="InterPro" id="IPR002870">
    <property type="entry name" value="Peptidase_M12B_N"/>
</dbReference>
<evidence type="ECO:0000256" key="3">
    <source>
        <dbReference type="SAM" id="SignalP"/>
    </source>
</evidence>
<reference evidence="5" key="1">
    <citation type="submission" date="2022-11" db="EMBL/GenBank/DDBJ databases">
        <title>Chromosome-level genome of Pogonophryne albipinna.</title>
        <authorList>
            <person name="Jo E."/>
        </authorList>
    </citation>
    <scope>NUCLEOTIDE SEQUENCE</scope>
    <source>
        <strain evidence="5">SGF0006</strain>
        <tissue evidence="5">Muscle</tissue>
    </source>
</reference>
<evidence type="ECO:0000256" key="2">
    <source>
        <dbReference type="SAM" id="MobiDB-lite"/>
    </source>
</evidence>
<evidence type="ECO:0000259" key="4">
    <source>
        <dbReference type="Pfam" id="PF01562"/>
    </source>
</evidence>
<feature type="chain" id="PRO_5042166748" description="Peptidase M12B propeptide domain-containing protein" evidence="3">
    <location>
        <begin position="21"/>
        <end position="186"/>
    </location>
</feature>
<evidence type="ECO:0000313" key="5">
    <source>
        <dbReference type="EMBL" id="KAJ4923444.1"/>
    </source>
</evidence>
<keyword evidence="6" id="KW-1185">Reference proteome</keyword>
<protein>
    <recommendedName>
        <fullName evidence="4">Peptidase M12B propeptide domain-containing protein</fullName>
    </recommendedName>
</protein>
<proteinExistence type="predicted"/>
<organism evidence="5 6">
    <name type="scientific">Pogonophryne albipinna</name>
    <dbReference type="NCBI Taxonomy" id="1090488"/>
    <lineage>
        <taxon>Eukaryota</taxon>
        <taxon>Metazoa</taxon>
        <taxon>Chordata</taxon>
        <taxon>Craniata</taxon>
        <taxon>Vertebrata</taxon>
        <taxon>Euteleostomi</taxon>
        <taxon>Actinopterygii</taxon>
        <taxon>Neopterygii</taxon>
        <taxon>Teleostei</taxon>
        <taxon>Neoteleostei</taxon>
        <taxon>Acanthomorphata</taxon>
        <taxon>Eupercaria</taxon>
        <taxon>Perciformes</taxon>
        <taxon>Notothenioidei</taxon>
        <taxon>Pogonophryne</taxon>
    </lineage>
</organism>
<dbReference type="AlphaFoldDB" id="A0AAD6F6F9"/>
<evidence type="ECO:0000313" key="6">
    <source>
        <dbReference type="Proteomes" id="UP001219934"/>
    </source>
</evidence>
<dbReference type="Pfam" id="PF01562">
    <property type="entry name" value="Pep_M12B_propep"/>
    <property type="match status" value="1"/>
</dbReference>
<dbReference type="EMBL" id="JAPTMU010000032">
    <property type="protein sequence ID" value="KAJ4923444.1"/>
    <property type="molecule type" value="Genomic_DNA"/>
</dbReference>
<sequence>MHNSLVPHVLLSFLCIGLSAQTELETDEVVPRLLSGQEAHLSPRHTVRSLRRRGQRSLHGPGGGPSDPDHIILSLPAFGRSLYLNLTRDSAFLSRDFVVEERLSGEQSPAVSSLSREQLCFYSGSIINHTDSLASLSTCGGLVNCSSLFGPVDSFHVIQKSQQLHIEENVFNDYIKAGWLTVAQPP</sequence>
<accession>A0AAD6F6F9</accession>
<name>A0AAD6F6F9_9TELE</name>
<feature type="compositionally biased region" description="Basic residues" evidence="2">
    <location>
        <begin position="44"/>
        <end position="56"/>
    </location>
</feature>
<dbReference type="Proteomes" id="UP001219934">
    <property type="component" value="Unassembled WGS sequence"/>
</dbReference>
<keyword evidence="3" id="KW-0732">Signal</keyword>